<feature type="domain" description="RNA polymerase sigma factor 70 region 4 type 2" evidence="7">
    <location>
        <begin position="103"/>
        <end position="154"/>
    </location>
</feature>
<dbReference type="Pfam" id="PF08281">
    <property type="entry name" value="Sigma70_r4_2"/>
    <property type="match status" value="1"/>
</dbReference>
<dbReference type="NCBIfam" id="TIGR02983">
    <property type="entry name" value="SigE-fam_strep"/>
    <property type="match status" value="1"/>
</dbReference>
<dbReference type="GO" id="GO:0003677">
    <property type="term" value="F:DNA binding"/>
    <property type="evidence" value="ECO:0007669"/>
    <property type="project" value="UniProtKB-KW"/>
</dbReference>
<keyword evidence="5" id="KW-0804">Transcription</keyword>
<proteinExistence type="inferred from homology"/>
<comment type="caution">
    <text evidence="8">The sequence shown here is derived from an EMBL/GenBank/DDBJ whole genome shotgun (WGS) entry which is preliminary data.</text>
</comment>
<dbReference type="InterPro" id="IPR013324">
    <property type="entry name" value="RNA_pol_sigma_r3/r4-like"/>
</dbReference>
<dbReference type="InterPro" id="IPR007627">
    <property type="entry name" value="RNA_pol_sigma70_r2"/>
</dbReference>
<dbReference type="CDD" id="cd06171">
    <property type="entry name" value="Sigma70_r4"/>
    <property type="match status" value="1"/>
</dbReference>
<dbReference type="InterPro" id="IPR014284">
    <property type="entry name" value="RNA_pol_sigma-70_dom"/>
</dbReference>
<evidence type="ECO:0000256" key="4">
    <source>
        <dbReference type="ARBA" id="ARBA00023125"/>
    </source>
</evidence>
<gene>
    <name evidence="8" type="ORF">BJ986_002633</name>
</gene>
<dbReference type="Pfam" id="PF04542">
    <property type="entry name" value="Sigma70_r2"/>
    <property type="match status" value="1"/>
</dbReference>
<dbReference type="InterPro" id="IPR013325">
    <property type="entry name" value="RNA_pol_sigma_r2"/>
</dbReference>
<evidence type="ECO:0000256" key="1">
    <source>
        <dbReference type="ARBA" id="ARBA00010641"/>
    </source>
</evidence>
<dbReference type="PANTHER" id="PTHR43133">
    <property type="entry name" value="RNA POLYMERASE ECF-TYPE SIGMA FACTO"/>
    <property type="match status" value="1"/>
</dbReference>
<keyword evidence="9" id="KW-1185">Reference proteome</keyword>
<dbReference type="SUPFAM" id="SSF88946">
    <property type="entry name" value="Sigma2 domain of RNA polymerase sigma factors"/>
    <property type="match status" value="1"/>
</dbReference>
<keyword evidence="3" id="KW-0731">Sigma factor</keyword>
<evidence type="ECO:0000259" key="6">
    <source>
        <dbReference type="Pfam" id="PF04542"/>
    </source>
</evidence>
<dbReference type="NCBIfam" id="TIGR02937">
    <property type="entry name" value="sigma70-ECF"/>
    <property type="match status" value="1"/>
</dbReference>
<comment type="similarity">
    <text evidence="1">Belongs to the sigma-70 factor family. ECF subfamily.</text>
</comment>
<sequence length="171" mass="19488">MRSDVDEEFARYVRARQHRLLRAAYLVCGDAHLAEDLLQGALTKLATRWDKLRTENPDAYVRRILYRDAVSSWRRTRRESLSSLPLIDVPVRDRTSQTGQRIDLDRALAELTPKQRAVVVLRFFEDRSELEAAEALGVSVGTVKSQTHAALGRLRELLPDFAPHLSGKDQP</sequence>
<dbReference type="InterPro" id="IPR036388">
    <property type="entry name" value="WH-like_DNA-bd_sf"/>
</dbReference>
<evidence type="ECO:0000313" key="9">
    <source>
        <dbReference type="Proteomes" id="UP000573599"/>
    </source>
</evidence>
<dbReference type="Gene3D" id="1.10.10.10">
    <property type="entry name" value="Winged helix-like DNA-binding domain superfamily/Winged helix DNA-binding domain"/>
    <property type="match status" value="1"/>
</dbReference>
<dbReference type="InterPro" id="IPR014325">
    <property type="entry name" value="RNA_pol_sigma-E_actinobac"/>
</dbReference>
<evidence type="ECO:0000256" key="3">
    <source>
        <dbReference type="ARBA" id="ARBA00023082"/>
    </source>
</evidence>
<dbReference type="AlphaFoldDB" id="A0A852WS65"/>
<dbReference type="InterPro" id="IPR039425">
    <property type="entry name" value="RNA_pol_sigma-70-like"/>
</dbReference>
<dbReference type="RefSeq" id="WP_179422392.1">
    <property type="nucleotide sequence ID" value="NZ_JACCAB010000001.1"/>
</dbReference>
<evidence type="ECO:0000313" key="8">
    <source>
        <dbReference type="EMBL" id="NYG08146.1"/>
    </source>
</evidence>
<evidence type="ECO:0000259" key="7">
    <source>
        <dbReference type="Pfam" id="PF08281"/>
    </source>
</evidence>
<dbReference type="GO" id="GO:0006352">
    <property type="term" value="P:DNA-templated transcription initiation"/>
    <property type="evidence" value="ECO:0007669"/>
    <property type="project" value="InterPro"/>
</dbReference>
<dbReference type="Gene3D" id="1.10.1740.10">
    <property type="match status" value="1"/>
</dbReference>
<keyword evidence="4" id="KW-0238">DNA-binding</keyword>
<organism evidence="8 9">
    <name type="scientific">Pedococcus badiiscoriae</name>
    <dbReference type="NCBI Taxonomy" id="642776"/>
    <lineage>
        <taxon>Bacteria</taxon>
        <taxon>Bacillati</taxon>
        <taxon>Actinomycetota</taxon>
        <taxon>Actinomycetes</taxon>
        <taxon>Micrococcales</taxon>
        <taxon>Intrasporangiaceae</taxon>
        <taxon>Pedococcus</taxon>
    </lineage>
</organism>
<dbReference type="PANTHER" id="PTHR43133:SF50">
    <property type="entry name" value="ECF RNA POLYMERASE SIGMA FACTOR SIGM"/>
    <property type="match status" value="1"/>
</dbReference>
<accession>A0A852WS65</accession>
<evidence type="ECO:0000256" key="2">
    <source>
        <dbReference type="ARBA" id="ARBA00023015"/>
    </source>
</evidence>
<name>A0A852WS65_9MICO</name>
<dbReference type="Proteomes" id="UP000573599">
    <property type="component" value="Unassembled WGS sequence"/>
</dbReference>
<evidence type="ECO:0000256" key="5">
    <source>
        <dbReference type="ARBA" id="ARBA00023163"/>
    </source>
</evidence>
<protein>
    <submittedName>
        <fullName evidence="8">RNA polymerase sigma-70 factor (Sigma-E family)</fullName>
    </submittedName>
</protein>
<reference evidence="8 9" key="1">
    <citation type="submission" date="2020-07" db="EMBL/GenBank/DDBJ databases">
        <title>Sequencing the genomes of 1000 actinobacteria strains.</title>
        <authorList>
            <person name="Klenk H.-P."/>
        </authorList>
    </citation>
    <scope>NUCLEOTIDE SEQUENCE [LARGE SCALE GENOMIC DNA]</scope>
    <source>
        <strain evidence="8 9">DSM 23987</strain>
    </source>
</reference>
<dbReference type="GO" id="GO:0016987">
    <property type="term" value="F:sigma factor activity"/>
    <property type="evidence" value="ECO:0007669"/>
    <property type="project" value="UniProtKB-KW"/>
</dbReference>
<dbReference type="SUPFAM" id="SSF88659">
    <property type="entry name" value="Sigma3 and sigma4 domains of RNA polymerase sigma factors"/>
    <property type="match status" value="1"/>
</dbReference>
<dbReference type="EMBL" id="JACCAB010000001">
    <property type="protein sequence ID" value="NYG08146.1"/>
    <property type="molecule type" value="Genomic_DNA"/>
</dbReference>
<feature type="domain" description="RNA polymerase sigma-70 region 2" evidence="6">
    <location>
        <begin position="13"/>
        <end position="78"/>
    </location>
</feature>
<dbReference type="InterPro" id="IPR013249">
    <property type="entry name" value="RNA_pol_sigma70_r4_t2"/>
</dbReference>
<keyword evidence="2" id="KW-0805">Transcription regulation</keyword>